<feature type="compositionally biased region" description="Pro residues" evidence="1">
    <location>
        <begin position="21"/>
        <end position="33"/>
    </location>
</feature>
<gene>
    <name evidence="2" type="ORF">KC19_VG306600</name>
</gene>
<feature type="region of interest" description="Disordered" evidence="1">
    <location>
        <begin position="1"/>
        <end position="113"/>
    </location>
</feature>
<sequence>MIRTTCSTTRALQTLHQFPSPNAPPQPCPPKPIPIAHSHYQTPHHSTPENKHISSIPGPPLPPKTSPKIRQQANHQSPAKPNIPTYQSSTQHPIPRNPRQQMTCSNTQSKLAS</sequence>
<protein>
    <submittedName>
        <fullName evidence="2">Uncharacterized protein</fullName>
    </submittedName>
</protein>
<feature type="compositionally biased region" description="Polar residues" evidence="1">
    <location>
        <begin position="1"/>
        <end position="17"/>
    </location>
</feature>
<dbReference type="EMBL" id="CM026426">
    <property type="protein sequence ID" value="KAG0574968.1"/>
    <property type="molecule type" value="Genomic_DNA"/>
</dbReference>
<evidence type="ECO:0000256" key="1">
    <source>
        <dbReference type="SAM" id="MobiDB-lite"/>
    </source>
</evidence>
<keyword evidence="3" id="KW-1185">Reference proteome</keyword>
<evidence type="ECO:0000313" key="2">
    <source>
        <dbReference type="EMBL" id="KAG0574968.1"/>
    </source>
</evidence>
<organism evidence="2 3">
    <name type="scientific">Ceratodon purpureus</name>
    <name type="common">Fire moss</name>
    <name type="synonym">Dicranum purpureum</name>
    <dbReference type="NCBI Taxonomy" id="3225"/>
    <lineage>
        <taxon>Eukaryota</taxon>
        <taxon>Viridiplantae</taxon>
        <taxon>Streptophyta</taxon>
        <taxon>Embryophyta</taxon>
        <taxon>Bryophyta</taxon>
        <taxon>Bryophytina</taxon>
        <taxon>Bryopsida</taxon>
        <taxon>Dicranidae</taxon>
        <taxon>Pseudoditrichales</taxon>
        <taxon>Ditrichaceae</taxon>
        <taxon>Ceratodon</taxon>
    </lineage>
</organism>
<comment type="caution">
    <text evidence="2">The sequence shown here is derived from an EMBL/GenBank/DDBJ whole genome shotgun (WGS) entry which is preliminary data.</text>
</comment>
<reference evidence="2" key="1">
    <citation type="submission" date="2020-06" db="EMBL/GenBank/DDBJ databases">
        <title>WGS assembly of Ceratodon purpureus strain R40.</title>
        <authorList>
            <person name="Carey S.B."/>
            <person name="Jenkins J."/>
            <person name="Shu S."/>
            <person name="Lovell J.T."/>
            <person name="Sreedasyam A."/>
            <person name="Maumus F."/>
            <person name="Tiley G.P."/>
            <person name="Fernandez-Pozo N."/>
            <person name="Barry K."/>
            <person name="Chen C."/>
            <person name="Wang M."/>
            <person name="Lipzen A."/>
            <person name="Daum C."/>
            <person name="Saski C.A."/>
            <person name="Payton A.C."/>
            <person name="Mcbreen J.C."/>
            <person name="Conrad R.E."/>
            <person name="Kollar L.M."/>
            <person name="Olsson S."/>
            <person name="Huttunen S."/>
            <person name="Landis J.B."/>
            <person name="Wickett N.J."/>
            <person name="Johnson M.G."/>
            <person name="Rensing S.A."/>
            <person name="Grimwood J."/>
            <person name="Schmutz J."/>
            <person name="Mcdaniel S.F."/>
        </authorList>
    </citation>
    <scope>NUCLEOTIDE SEQUENCE</scope>
    <source>
        <strain evidence="2">R40</strain>
    </source>
</reference>
<evidence type="ECO:0000313" key="3">
    <source>
        <dbReference type="Proteomes" id="UP000822688"/>
    </source>
</evidence>
<dbReference type="AlphaFoldDB" id="A0A8T0HX55"/>
<dbReference type="Proteomes" id="UP000822688">
    <property type="component" value="Chromosome V"/>
</dbReference>
<feature type="compositionally biased region" description="Polar residues" evidence="1">
    <location>
        <begin position="71"/>
        <end position="113"/>
    </location>
</feature>
<name>A0A8T0HX55_CERPU</name>
<proteinExistence type="predicted"/>
<accession>A0A8T0HX55</accession>